<evidence type="ECO:0000256" key="1">
    <source>
        <dbReference type="ARBA" id="ARBA00022676"/>
    </source>
</evidence>
<evidence type="ECO:0000313" key="4">
    <source>
        <dbReference type="EMBL" id="MDV7132535.1"/>
    </source>
</evidence>
<dbReference type="Pfam" id="PF13692">
    <property type="entry name" value="Glyco_trans_1_4"/>
    <property type="match status" value="1"/>
</dbReference>
<evidence type="ECO:0000259" key="3">
    <source>
        <dbReference type="Pfam" id="PF13579"/>
    </source>
</evidence>
<reference evidence="4 5" key="1">
    <citation type="submission" date="2023-10" db="EMBL/GenBank/DDBJ databases">
        <title>Development of a sustainable strategy for remediation of hydrocarbon-contaminated territories based on the waste exchange concept.</title>
        <authorList>
            <person name="Krivoruchko A."/>
        </authorList>
    </citation>
    <scope>NUCLEOTIDE SEQUENCE [LARGE SCALE GENOMIC DNA]</scope>
    <source>
        <strain evidence="4 5">IEGM 1236</strain>
    </source>
</reference>
<keyword evidence="1" id="KW-0328">Glycosyltransferase</keyword>
<sequence>MFLVARRLIEPKATRTDPSMVDVSLISINYQPEPTGIAPYVTGLAAGLRARGLTVQVTTGYPHYPAWRRDPEFTGLSLCAIEDDSDDHRVRHYIPKNPNTLKRLLMEATFAIRALGHRHKAGKDATVICTSPTLISAFAAVVRKKATRRNGAVIVWVQDFYGLGAAETGQVGGSSLVRLVEVLEGWTLRNADAVVAIHSSFKSHIVTHFGLPDSSVTIIKNWTHIDVSTTDSPTADAKGTFGDWPFVVLHAGNMGRKQGLENVLDTAELAAQRESTKDILFVLLGDGNQRPSLERRAEGMRNVKFVDPLGDKEFSNAIMSADVLLVNESGSVKGMAVPSKLTSYFAAGRPVIASAHPESGSAHELAAAGAGVRVDPERPEELLDAVTQLRKDTDRAQMFGEMGVRYVESSLTESAALGKFFDLCVAHQQNASPAGHRSRVSS</sequence>
<dbReference type="RefSeq" id="WP_317711982.1">
    <property type="nucleotide sequence ID" value="NZ_JAWLUM010000001.1"/>
</dbReference>
<accession>A0ABU4EMQ7</accession>
<protein>
    <submittedName>
        <fullName evidence="4">Glycosyltransferase family 4 protein</fullName>
    </submittedName>
</protein>
<keyword evidence="2" id="KW-0808">Transferase</keyword>
<dbReference type="SUPFAM" id="SSF53756">
    <property type="entry name" value="UDP-Glycosyltransferase/glycogen phosphorylase"/>
    <property type="match status" value="1"/>
</dbReference>
<dbReference type="CDD" id="cd03794">
    <property type="entry name" value="GT4_WbuB-like"/>
    <property type="match status" value="1"/>
</dbReference>
<keyword evidence="5" id="KW-1185">Reference proteome</keyword>
<dbReference type="PANTHER" id="PTHR12526">
    <property type="entry name" value="GLYCOSYLTRANSFERASE"/>
    <property type="match status" value="1"/>
</dbReference>
<dbReference type="EMBL" id="JAWLUM010000001">
    <property type="protein sequence ID" value="MDV7132535.1"/>
    <property type="molecule type" value="Genomic_DNA"/>
</dbReference>
<gene>
    <name evidence="4" type="ORF">R4198_02435</name>
</gene>
<organism evidence="4 5">
    <name type="scientific">Williamsia marianensis</name>
    <dbReference type="NCBI Taxonomy" id="85044"/>
    <lineage>
        <taxon>Bacteria</taxon>
        <taxon>Bacillati</taxon>
        <taxon>Actinomycetota</taxon>
        <taxon>Actinomycetes</taxon>
        <taxon>Mycobacteriales</taxon>
        <taxon>Nocardiaceae</taxon>
        <taxon>Williamsia</taxon>
    </lineage>
</organism>
<dbReference type="InterPro" id="IPR028098">
    <property type="entry name" value="Glyco_trans_4-like_N"/>
</dbReference>
<comment type="caution">
    <text evidence="4">The sequence shown here is derived from an EMBL/GenBank/DDBJ whole genome shotgun (WGS) entry which is preliminary data.</text>
</comment>
<feature type="domain" description="Glycosyltransferase subfamily 4-like N-terminal" evidence="3">
    <location>
        <begin position="35"/>
        <end position="222"/>
    </location>
</feature>
<name>A0ABU4EMQ7_WILMA</name>
<dbReference type="Gene3D" id="3.40.50.2000">
    <property type="entry name" value="Glycogen Phosphorylase B"/>
    <property type="match status" value="2"/>
</dbReference>
<evidence type="ECO:0000313" key="5">
    <source>
        <dbReference type="Proteomes" id="UP001185792"/>
    </source>
</evidence>
<dbReference type="Proteomes" id="UP001185792">
    <property type="component" value="Unassembled WGS sequence"/>
</dbReference>
<evidence type="ECO:0000256" key="2">
    <source>
        <dbReference type="ARBA" id="ARBA00022679"/>
    </source>
</evidence>
<dbReference type="Pfam" id="PF13579">
    <property type="entry name" value="Glyco_trans_4_4"/>
    <property type="match status" value="1"/>
</dbReference>
<proteinExistence type="predicted"/>